<dbReference type="EMBL" id="MPDP01000306">
    <property type="protein sequence ID" value="KAK1448523.1"/>
    <property type="molecule type" value="Genomic_DNA"/>
</dbReference>
<reference evidence="2" key="1">
    <citation type="submission" date="2016-11" db="EMBL/GenBank/DDBJ databases">
        <title>The genome sequence of Colletotrichum cuscutae.</title>
        <authorList>
            <person name="Baroncelli R."/>
        </authorList>
    </citation>
    <scope>NUCLEOTIDE SEQUENCE</scope>
    <source>
        <strain evidence="2">IMI 304802</strain>
    </source>
</reference>
<name>A0AAI9U1C6_9PEZI</name>
<evidence type="ECO:0000313" key="2">
    <source>
        <dbReference type="EMBL" id="KAK1448523.1"/>
    </source>
</evidence>
<dbReference type="Proteomes" id="UP001239213">
    <property type="component" value="Unassembled WGS sequence"/>
</dbReference>
<comment type="caution">
    <text evidence="2">The sequence shown here is derived from an EMBL/GenBank/DDBJ whole genome shotgun (WGS) entry which is preliminary data.</text>
</comment>
<protein>
    <submittedName>
        <fullName evidence="2">Uncharacterized protein</fullName>
    </submittedName>
</protein>
<proteinExistence type="predicted"/>
<sequence>MKYDEVSSKFDRSEAVSSSPAPPCSTCKLEDPSHGARPGCAWPTSPLAPEPHTLPPAHQMYRIPSQVPSPAALFLIRPPLWLSITRCRPIHSPVLWVGF</sequence>
<gene>
    <name evidence="2" type="ORF">CCUS01_11484</name>
</gene>
<feature type="compositionally biased region" description="Basic and acidic residues" evidence="1">
    <location>
        <begin position="1"/>
        <end position="14"/>
    </location>
</feature>
<organism evidence="2 3">
    <name type="scientific">Colletotrichum cuscutae</name>
    <dbReference type="NCBI Taxonomy" id="1209917"/>
    <lineage>
        <taxon>Eukaryota</taxon>
        <taxon>Fungi</taxon>
        <taxon>Dikarya</taxon>
        <taxon>Ascomycota</taxon>
        <taxon>Pezizomycotina</taxon>
        <taxon>Sordariomycetes</taxon>
        <taxon>Hypocreomycetidae</taxon>
        <taxon>Glomerellales</taxon>
        <taxon>Glomerellaceae</taxon>
        <taxon>Colletotrichum</taxon>
        <taxon>Colletotrichum acutatum species complex</taxon>
    </lineage>
</organism>
<evidence type="ECO:0000313" key="3">
    <source>
        <dbReference type="Proteomes" id="UP001239213"/>
    </source>
</evidence>
<keyword evidence="3" id="KW-1185">Reference proteome</keyword>
<accession>A0AAI9U1C6</accession>
<feature type="region of interest" description="Disordered" evidence="1">
    <location>
        <begin position="1"/>
        <end position="48"/>
    </location>
</feature>
<dbReference type="AlphaFoldDB" id="A0AAI9U1C6"/>
<evidence type="ECO:0000256" key="1">
    <source>
        <dbReference type="SAM" id="MobiDB-lite"/>
    </source>
</evidence>